<dbReference type="RefSeq" id="WP_183639751.1">
    <property type="nucleotide sequence ID" value="NZ_JACHBL010000001.1"/>
</dbReference>
<sequence>MSPQHRQTSVPTMSSMTAARRIIREMVDGGVRHVVIAPGSRSAPLAYAIAEFEAQHPELLTSHVRIDERSAAFFALGIGLNTGRPAAVITTSGTAVGNLLPAAMEANHAAVPLLLLTADRPEELLGTGANQTTVQENIFGEHVRFATSVPAGEDPTPELRQALTASLGVLTQEHTANASESNPVFAPEGVTSQSTAPGPVHVNVCFRDPLTPLGDSDEDQQLALIPATDLGEAEPENKAGLTGATDDRADSPSEASLQKDETEERRTVVIAGHDAGAIATHFAEAAGLPLLAEPSSNARFGDNAITAYRLLIPVLLEKIERVVVFGRPTLNREIASLLASEHIPSALYVPEPVAWFAPGKRAERIVEDIDDLKLFAGHGPADWLETWRKASDRALAVLEPLWAHEDGRISVHDVARTVWNDVEGNLVIGSSNIIRDMDMAATTSTLRHRAFANRGLAGIDGTISTALGIAASSSAVNSTGDSASRTTLVLGDVTFLHDVSALAHGTHEPELNLDIVVLNDNGGGIFSTLEHGRVAQQERWSAAVERFFGTPQSVQIADISRGFGAKYDAAASVAELASLLQRAPEGIRVIEVSVSRADRREQTSAMREVVEAEFSGMTTPPAQS</sequence>
<comment type="pathway">
    <text evidence="6">Quinol/quinone metabolism; 1,4-dihydroxy-2-naphthoate biosynthesis; 1,4-dihydroxy-2-naphthoate from chorismate: step 2/7.</text>
</comment>
<dbReference type="CDD" id="cd02009">
    <property type="entry name" value="TPP_SHCHC_synthase"/>
    <property type="match status" value="1"/>
</dbReference>
<dbReference type="InterPro" id="IPR004433">
    <property type="entry name" value="MenaQ_synth_MenD"/>
</dbReference>
<dbReference type="PANTHER" id="PTHR42916:SF1">
    <property type="entry name" value="PROTEIN PHYLLO, CHLOROPLASTIC"/>
    <property type="match status" value="1"/>
</dbReference>
<evidence type="ECO:0000313" key="10">
    <source>
        <dbReference type="Proteomes" id="UP000523863"/>
    </source>
</evidence>
<dbReference type="AlphaFoldDB" id="A0A7W8Y8M3"/>
<keyword evidence="3 6" id="KW-0460">Magnesium</keyword>
<evidence type="ECO:0000256" key="6">
    <source>
        <dbReference type="HAMAP-Rule" id="MF_01659"/>
    </source>
</evidence>
<evidence type="ECO:0000259" key="8">
    <source>
        <dbReference type="Pfam" id="PF02776"/>
    </source>
</evidence>
<dbReference type="EC" id="2.2.1.9" evidence="6"/>
<evidence type="ECO:0000256" key="5">
    <source>
        <dbReference type="ARBA" id="ARBA00023211"/>
    </source>
</evidence>
<evidence type="ECO:0000256" key="3">
    <source>
        <dbReference type="ARBA" id="ARBA00022842"/>
    </source>
</evidence>
<dbReference type="EMBL" id="JACHBL010000001">
    <property type="protein sequence ID" value="MBB5596964.1"/>
    <property type="molecule type" value="Genomic_DNA"/>
</dbReference>
<dbReference type="UniPathway" id="UPA00079"/>
<keyword evidence="2 6" id="KW-0479">Metal-binding</keyword>
<keyword evidence="1 6" id="KW-0808">Transferase</keyword>
<evidence type="ECO:0000256" key="1">
    <source>
        <dbReference type="ARBA" id="ARBA00022679"/>
    </source>
</evidence>
<comment type="function">
    <text evidence="6">Catalyzes the thiamine diphosphate-dependent decarboxylation of 2-oxoglutarate and the subsequent addition of the resulting succinic semialdehyde-thiamine pyrophosphate anion to isochorismate to yield 2-succinyl-5-enolpyruvyl-6-hydroxy-3-cyclohexene-1-carboxylate (SEPHCHC).</text>
</comment>
<dbReference type="NCBIfam" id="TIGR00173">
    <property type="entry name" value="menD"/>
    <property type="match status" value="1"/>
</dbReference>
<dbReference type="Pfam" id="PF02776">
    <property type="entry name" value="TPP_enzyme_N"/>
    <property type="match status" value="1"/>
</dbReference>
<dbReference type="Gene3D" id="3.40.50.1220">
    <property type="entry name" value="TPP-binding domain"/>
    <property type="match status" value="1"/>
</dbReference>
<dbReference type="GO" id="GO:0030145">
    <property type="term" value="F:manganese ion binding"/>
    <property type="evidence" value="ECO:0007669"/>
    <property type="project" value="UniProtKB-UniRule"/>
</dbReference>
<name>A0A7W8Y8M3_9MICC</name>
<keyword evidence="10" id="KW-1185">Reference proteome</keyword>
<comment type="subunit">
    <text evidence="6">Homodimer.</text>
</comment>
<reference evidence="9 10" key="1">
    <citation type="submission" date="2020-08" db="EMBL/GenBank/DDBJ databases">
        <title>Sequencing the genomes of 1000 actinobacteria strains.</title>
        <authorList>
            <person name="Klenk H.-P."/>
        </authorList>
    </citation>
    <scope>NUCLEOTIDE SEQUENCE [LARGE SCALE GENOMIC DNA]</scope>
    <source>
        <strain evidence="9 10">DSM 23694</strain>
    </source>
</reference>
<dbReference type="GO" id="GO:0009234">
    <property type="term" value="P:menaquinone biosynthetic process"/>
    <property type="evidence" value="ECO:0007669"/>
    <property type="project" value="UniProtKB-UniRule"/>
</dbReference>
<feature type="compositionally biased region" description="Basic and acidic residues" evidence="7">
    <location>
        <begin position="245"/>
        <end position="264"/>
    </location>
</feature>
<dbReference type="InterPro" id="IPR012001">
    <property type="entry name" value="Thiamin_PyroP_enz_TPP-bd_dom"/>
</dbReference>
<comment type="caution">
    <text evidence="9">The sequence shown here is derived from an EMBL/GenBank/DDBJ whole genome shotgun (WGS) entry which is preliminary data.</text>
</comment>
<dbReference type="UniPathway" id="UPA01057">
    <property type="reaction ID" value="UER00164"/>
</dbReference>
<proteinExistence type="inferred from homology"/>
<keyword evidence="4 6" id="KW-0786">Thiamine pyrophosphate</keyword>
<dbReference type="HAMAP" id="MF_01659">
    <property type="entry name" value="MenD"/>
    <property type="match status" value="1"/>
</dbReference>
<dbReference type="Proteomes" id="UP000523863">
    <property type="component" value="Unassembled WGS sequence"/>
</dbReference>
<dbReference type="Gene3D" id="3.40.50.970">
    <property type="match status" value="2"/>
</dbReference>
<comment type="cofactor">
    <cofactor evidence="6">
        <name>thiamine diphosphate</name>
        <dbReference type="ChEBI" id="CHEBI:58937"/>
    </cofactor>
    <text evidence="6">Binds 1 thiamine pyrophosphate per subunit.</text>
</comment>
<dbReference type="InterPro" id="IPR029061">
    <property type="entry name" value="THDP-binding"/>
</dbReference>
<comment type="similarity">
    <text evidence="6">Belongs to the TPP enzyme family. MenD subfamily.</text>
</comment>
<dbReference type="GO" id="GO:0070204">
    <property type="term" value="F:2-succinyl-5-enolpyruvyl-6-hydroxy-3-cyclohexene-1-carboxylic-acid synthase activity"/>
    <property type="evidence" value="ECO:0007669"/>
    <property type="project" value="UniProtKB-UniRule"/>
</dbReference>
<feature type="region of interest" description="Disordered" evidence="7">
    <location>
        <begin position="226"/>
        <end position="264"/>
    </location>
</feature>
<dbReference type="CDD" id="cd07037">
    <property type="entry name" value="TPP_PYR_MenD"/>
    <property type="match status" value="1"/>
</dbReference>
<keyword evidence="6" id="KW-0474">Menaquinone biosynthesis</keyword>
<dbReference type="PANTHER" id="PTHR42916">
    <property type="entry name" value="2-SUCCINYL-5-ENOLPYRUVYL-6-HYDROXY-3-CYCLOHEXENE-1-CARBOXYLATE SYNTHASE"/>
    <property type="match status" value="1"/>
</dbReference>
<evidence type="ECO:0000256" key="4">
    <source>
        <dbReference type="ARBA" id="ARBA00023052"/>
    </source>
</evidence>
<comment type="pathway">
    <text evidence="6">Quinol/quinone metabolism; menaquinone biosynthesis.</text>
</comment>
<feature type="domain" description="Thiamine pyrophosphate enzyme N-terminal TPP-binding" evidence="8">
    <location>
        <begin position="16"/>
        <end position="133"/>
    </location>
</feature>
<dbReference type="GO" id="GO:0000287">
    <property type="term" value="F:magnesium ion binding"/>
    <property type="evidence" value="ECO:0007669"/>
    <property type="project" value="UniProtKB-UniRule"/>
</dbReference>
<dbReference type="SUPFAM" id="SSF52518">
    <property type="entry name" value="Thiamin diphosphate-binding fold (THDP-binding)"/>
    <property type="match status" value="2"/>
</dbReference>
<comment type="catalytic activity">
    <reaction evidence="6">
        <text>isochorismate + 2-oxoglutarate + H(+) = 5-enolpyruvoyl-6-hydroxy-2-succinyl-cyclohex-3-ene-1-carboxylate + CO2</text>
        <dbReference type="Rhea" id="RHEA:25593"/>
        <dbReference type="ChEBI" id="CHEBI:15378"/>
        <dbReference type="ChEBI" id="CHEBI:16526"/>
        <dbReference type="ChEBI" id="CHEBI:16810"/>
        <dbReference type="ChEBI" id="CHEBI:29780"/>
        <dbReference type="ChEBI" id="CHEBI:58818"/>
        <dbReference type="EC" id="2.2.1.9"/>
    </reaction>
</comment>
<dbReference type="GO" id="GO:0030976">
    <property type="term" value="F:thiamine pyrophosphate binding"/>
    <property type="evidence" value="ECO:0007669"/>
    <property type="project" value="UniProtKB-UniRule"/>
</dbReference>
<organism evidence="9 10">
    <name type="scientific">Neomicrococcus lactis</name>
    <dbReference type="NCBI Taxonomy" id="732241"/>
    <lineage>
        <taxon>Bacteria</taxon>
        <taxon>Bacillati</taxon>
        <taxon>Actinomycetota</taxon>
        <taxon>Actinomycetes</taxon>
        <taxon>Micrococcales</taxon>
        <taxon>Micrococcaceae</taxon>
        <taxon>Neomicrococcus</taxon>
    </lineage>
</organism>
<comment type="cofactor">
    <cofactor evidence="6">
        <name>Mg(2+)</name>
        <dbReference type="ChEBI" id="CHEBI:18420"/>
    </cofactor>
    <cofactor evidence="6">
        <name>Mn(2+)</name>
        <dbReference type="ChEBI" id="CHEBI:29035"/>
    </cofactor>
</comment>
<evidence type="ECO:0000256" key="7">
    <source>
        <dbReference type="SAM" id="MobiDB-lite"/>
    </source>
</evidence>
<gene>
    <name evidence="6" type="primary">menD</name>
    <name evidence="9" type="ORF">BKA12_000044</name>
</gene>
<keyword evidence="5 6" id="KW-0464">Manganese</keyword>
<protein>
    <recommendedName>
        <fullName evidence="6">2-succinyl-5-enolpyruvyl-6-hydroxy-3-cyclohexene-1-carboxylate synthase</fullName>
        <shortName evidence="6">SEPHCHC synthase</shortName>
        <ecNumber evidence="6">2.2.1.9</ecNumber>
    </recommendedName>
    <alternativeName>
        <fullName evidence="6">Menaquinone biosynthesis protein MenD</fullName>
    </alternativeName>
</protein>
<dbReference type="PIRSF" id="PIRSF004983">
    <property type="entry name" value="MenD"/>
    <property type="match status" value="1"/>
</dbReference>
<evidence type="ECO:0000313" key="9">
    <source>
        <dbReference type="EMBL" id="MBB5596964.1"/>
    </source>
</evidence>
<evidence type="ECO:0000256" key="2">
    <source>
        <dbReference type="ARBA" id="ARBA00022723"/>
    </source>
</evidence>
<accession>A0A7W8Y8M3</accession>